<feature type="short sequence motif" description="GXGXXG" evidence="4">
    <location>
        <begin position="12"/>
        <end position="17"/>
    </location>
</feature>
<evidence type="ECO:0000313" key="7">
    <source>
        <dbReference type="Proteomes" id="UP000800038"/>
    </source>
</evidence>
<dbReference type="GO" id="GO:0047499">
    <property type="term" value="F:calcium-independent phospholipase A2 activity"/>
    <property type="evidence" value="ECO:0007669"/>
    <property type="project" value="TreeGrafter"/>
</dbReference>
<dbReference type="SUPFAM" id="SSF52151">
    <property type="entry name" value="FabD/lysophospholipase-like"/>
    <property type="match status" value="1"/>
</dbReference>
<dbReference type="GO" id="GO:0046486">
    <property type="term" value="P:glycerolipid metabolic process"/>
    <property type="evidence" value="ECO:0007669"/>
    <property type="project" value="UniProtKB-ARBA"/>
</dbReference>
<dbReference type="AlphaFoldDB" id="A0A6A5STS7"/>
<dbReference type="Gene3D" id="3.40.1090.10">
    <property type="entry name" value="Cytosolic phospholipase A2 catalytic domain"/>
    <property type="match status" value="1"/>
</dbReference>
<organism evidence="6 7">
    <name type="scientific">Clathrospora elynae</name>
    <dbReference type="NCBI Taxonomy" id="706981"/>
    <lineage>
        <taxon>Eukaryota</taxon>
        <taxon>Fungi</taxon>
        <taxon>Dikarya</taxon>
        <taxon>Ascomycota</taxon>
        <taxon>Pezizomycotina</taxon>
        <taxon>Dothideomycetes</taxon>
        <taxon>Pleosporomycetidae</taxon>
        <taxon>Pleosporales</taxon>
        <taxon>Diademaceae</taxon>
        <taxon>Clathrospora</taxon>
    </lineage>
</organism>
<name>A0A6A5STS7_9PLEO</name>
<evidence type="ECO:0000256" key="2">
    <source>
        <dbReference type="ARBA" id="ARBA00022963"/>
    </source>
</evidence>
<feature type="short sequence motif" description="GXSXG" evidence="4">
    <location>
        <begin position="45"/>
        <end position="49"/>
    </location>
</feature>
<evidence type="ECO:0000256" key="1">
    <source>
        <dbReference type="ARBA" id="ARBA00022801"/>
    </source>
</evidence>
<accession>A0A6A5STS7</accession>
<dbReference type="PROSITE" id="PS51635">
    <property type="entry name" value="PNPLA"/>
    <property type="match status" value="1"/>
</dbReference>
<dbReference type="OrthoDB" id="1658288at2759"/>
<keyword evidence="2 4" id="KW-0442">Lipid degradation</keyword>
<evidence type="ECO:0000256" key="4">
    <source>
        <dbReference type="PROSITE-ProRule" id="PRU01161"/>
    </source>
</evidence>
<dbReference type="CDD" id="cd07216">
    <property type="entry name" value="Pat17_PNPLA8_PNPLA9_like3"/>
    <property type="match status" value="1"/>
</dbReference>
<evidence type="ECO:0000313" key="6">
    <source>
        <dbReference type="EMBL" id="KAF1943168.1"/>
    </source>
</evidence>
<reference evidence="6" key="1">
    <citation type="journal article" date="2020" name="Stud. Mycol.">
        <title>101 Dothideomycetes genomes: a test case for predicting lifestyles and emergence of pathogens.</title>
        <authorList>
            <person name="Haridas S."/>
            <person name="Albert R."/>
            <person name="Binder M."/>
            <person name="Bloem J."/>
            <person name="Labutti K."/>
            <person name="Salamov A."/>
            <person name="Andreopoulos B."/>
            <person name="Baker S."/>
            <person name="Barry K."/>
            <person name="Bills G."/>
            <person name="Bluhm B."/>
            <person name="Cannon C."/>
            <person name="Castanera R."/>
            <person name="Culley D."/>
            <person name="Daum C."/>
            <person name="Ezra D."/>
            <person name="Gonzalez J."/>
            <person name="Henrissat B."/>
            <person name="Kuo A."/>
            <person name="Liang C."/>
            <person name="Lipzen A."/>
            <person name="Lutzoni F."/>
            <person name="Magnuson J."/>
            <person name="Mondo S."/>
            <person name="Nolan M."/>
            <person name="Ohm R."/>
            <person name="Pangilinan J."/>
            <person name="Park H.-J."/>
            <person name="Ramirez L."/>
            <person name="Alfaro M."/>
            <person name="Sun H."/>
            <person name="Tritt A."/>
            <person name="Yoshinaga Y."/>
            <person name="Zwiers L.-H."/>
            <person name="Turgeon B."/>
            <person name="Goodwin S."/>
            <person name="Spatafora J."/>
            <person name="Crous P."/>
            <person name="Grigoriev I."/>
        </authorList>
    </citation>
    <scope>NUCLEOTIDE SEQUENCE</scope>
    <source>
        <strain evidence="6">CBS 161.51</strain>
    </source>
</reference>
<dbReference type="GO" id="GO:0016042">
    <property type="term" value="P:lipid catabolic process"/>
    <property type="evidence" value="ECO:0007669"/>
    <property type="project" value="UniProtKB-UniRule"/>
</dbReference>
<gene>
    <name evidence="6" type="ORF">EJ02DRAFT_487024</name>
</gene>
<proteinExistence type="predicted"/>
<comment type="caution">
    <text evidence="4">Lacks conserved residue(s) required for the propagation of feature annotation.</text>
</comment>
<dbReference type="EMBL" id="ML976028">
    <property type="protein sequence ID" value="KAF1943168.1"/>
    <property type="molecule type" value="Genomic_DNA"/>
</dbReference>
<dbReference type="PANTHER" id="PTHR24185:SF1">
    <property type="entry name" value="CALCIUM-INDEPENDENT PHOSPHOLIPASE A2-GAMMA"/>
    <property type="match status" value="1"/>
</dbReference>
<protein>
    <submittedName>
        <fullName evidence="6">FabD/lysophospholipase-like protein</fullName>
    </submittedName>
</protein>
<evidence type="ECO:0000259" key="5">
    <source>
        <dbReference type="PROSITE" id="PS51635"/>
    </source>
</evidence>
<dbReference type="GO" id="GO:0019369">
    <property type="term" value="P:arachidonate metabolic process"/>
    <property type="evidence" value="ECO:0007669"/>
    <property type="project" value="TreeGrafter"/>
</dbReference>
<keyword evidence="3 4" id="KW-0443">Lipid metabolism</keyword>
<feature type="active site" description="Proton acceptor" evidence="4">
    <location>
        <position position="197"/>
    </location>
</feature>
<keyword evidence="7" id="KW-1185">Reference proteome</keyword>
<dbReference type="GO" id="GO:0016020">
    <property type="term" value="C:membrane"/>
    <property type="evidence" value="ECO:0007669"/>
    <property type="project" value="TreeGrafter"/>
</dbReference>
<dbReference type="Proteomes" id="UP000800038">
    <property type="component" value="Unassembled WGS sequence"/>
</dbReference>
<evidence type="ECO:0000256" key="3">
    <source>
        <dbReference type="ARBA" id="ARBA00023098"/>
    </source>
</evidence>
<sequence>MAADLRLLSLDGGGVRGLASLYMLRKILSYVGSPKPCDYFDMICGTSTGGIIAIMLGRLEMSVDQCIDEYIDMMDVIFNPKDKKMLPFKLRSGKVQPRYETENLERAIRQTIQKARHPSDALFRGAKTSACKTVVIALTGEGRTATRFTDAYAKHGEHSNFYNEVKIWEVARATSASTSFFAPMDITAAGEPRRFLDAGLGSNNPVNELYMEAMAQLTGPDEELDKRIRVLVSIGTGKPALRGFGDNVTEVAQSVLAIAEETQTTANTFHQIHKVLANRDAYFRFNPPDLSEVGLDKASKARIIATRTEAYGTDADTERMVERWENAAGVEQSALTPATSVDFDNRTLIVRVCRTRKTA</sequence>
<dbReference type="PANTHER" id="PTHR24185">
    <property type="entry name" value="CALCIUM-INDEPENDENT PHOSPHOLIPASE A2-GAMMA"/>
    <property type="match status" value="1"/>
</dbReference>
<feature type="active site" description="Nucleophile" evidence="4">
    <location>
        <position position="47"/>
    </location>
</feature>
<keyword evidence="1 4" id="KW-0378">Hydrolase</keyword>
<dbReference type="Pfam" id="PF01734">
    <property type="entry name" value="Patatin"/>
    <property type="match status" value="1"/>
</dbReference>
<dbReference type="InterPro" id="IPR016035">
    <property type="entry name" value="Acyl_Trfase/lysoPLipase"/>
</dbReference>
<feature type="domain" description="PNPLA" evidence="5">
    <location>
        <begin position="8"/>
        <end position="210"/>
    </location>
</feature>
<dbReference type="InterPro" id="IPR002641">
    <property type="entry name" value="PNPLA_dom"/>
</dbReference>